<reference evidence="2 3" key="1">
    <citation type="submission" date="2024-02" db="EMBL/GenBank/DDBJ databases">
        <title>FIRST GENOME SEQUENCES OF Leishmania (Viannia) shawi, Leishmania (Viannia) lindenbergi AND Leishmania (Viannia) utingensis.</title>
        <authorList>
            <person name="Resadore F."/>
            <person name="Custodio M.G.F."/>
            <person name="Boite M.C."/>
            <person name="Cupolillo E."/>
            <person name="Ferreira G.E.M."/>
        </authorList>
    </citation>
    <scope>NUCLEOTIDE SEQUENCE [LARGE SCALE GENOMIC DNA]</scope>
    <source>
        <strain evidence="2 3">MHOM/BR/1966/M15733</strain>
    </source>
</reference>
<evidence type="ECO:0008006" key="4">
    <source>
        <dbReference type="Google" id="ProtNLM"/>
    </source>
</evidence>
<keyword evidence="3" id="KW-1185">Reference proteome</keyword>
<dbReference type="SUPFAM" id="SSF50494">
    <property type="entry name" value="Trypsin-like serine proteases"/>
    <property type="match status" value="1"/>
</dbReference>
<dbReference type="InterPro" id="IPR009003">
    <property type="entry name" value="Peptidase_S1_PA"/>
</dbReference>
<protein>
    <recommendedName>
        <fullName evidence="4">Trypsin-like cysteine/serine peptidase</fullName>
    </recommendedName>
</protein>
<name>A0AAW2ZWQ1_9TRYP</name>
<evidence type="ECO:0000313" key="2">
    <source>
        <dbReference type="EMBL" id="KAL0494342.1"/>
    </source>
</evidence>
<comment type="caution">
    <text evidence="2">The sequence shown here is derived from an EMBL/GenBank/DDBJ whole genome shotgun (WGS) entry which is preliminary data.</text>
</comment>
<sequence length="592" mass="67933">MLCRRAVVLARFQPYSMAVQTRFKWRHKETDRWRRLMDATCFQVDWLGQTGGPNFTQYSGHWTHIITCAHVITPWDYPNYYPSQGPTRFVSHITLADTMTQIRLVSMQGNAVYKHFTSNQHVFVHSNPRLDLCVVHPEQNLKRSGEMKMMWMQNEGYIIRPRLEINDKLKVGDHVWLYGMSAHESLFDEEKGPEPLMIPTGVRARVHAVTREHFFLDTTGLEDSPDRGRIQMGMCGSVVMRNGKCVGMLTATVHEESDCKALAGTAMCTYSSDIFEFLLEVEKQMKNPIARQNQEETRFEQRRRAEGSVVKEHKHWELDESRTARHIPVPVSLWHMEEKWVTEEDYMNSAVFGRSGAFNQETQESALGYDMNTAKTNGDRPGDIGSFASNTMTGKPVMQGERKDYSPTGVYANPEEFKNKDVWDYNISSDMRSLFNETVDSKDAESLNMMRKSLENIRAQRAMEKMKETVMSRTNSDFDPMKGYGHYGGNADAGSDNFNPQYASAASSHKDGDGAYSYAQAVQQAEREQPRDHPSPSSSPPPPPPPNESLIDRKKRERREAEAKYQEELRRRHGQRAVPFGDEDLGGFWERH</sequence>
<feature type="compositionally biased region" description="Pro residues" evidence="1">
    <location>
        <begin position="537"/>
        <end position="547"/>
    </location>
</feature>
<feature type="compositionally biased region" description="Basic and acidic residues" evidence="1">
    <location>
        <begin position="550"/>
        <end position="570"/>
    </location>
</feature>
<feature type="compositionally biased region" description="Basic and acidic residues" evidence="1">
    <location>
        <begin position="525"/>
        <end position="534"/>
    </location>
</feature>
<dbReference type="AlphaFoldDB" id="A0AAW2ZWQ1"/>
<dbReference type="Proteomes" id="UP001500131">
    <property type="component" value="Unassembled WGS sequence"/>
</dbReference>
<gene>
    <name evidence="2" type="ORF">Q4I31_007447</name>
</gene>
<evidence type="ECO:0000313" key="3">
    <source>
        <dbReference type="Proteomes" id="UP001500131"/>
    </source>
</evidence>
<organism evidence="2 3">
    <name type="scientific">Leishmania lindenbergi</name>
    <dbReference type="NCBI Taxonomy" id="651832"/>
    <lineage>
        <taxon>Eukaryota</taxon>
        <taxon>Discoba</taxon>
        <taxon>Euglenozoa</taxon>
        <taxon>Kinetoplastea</taxon>
        <taxon>Metakinetoplastina</taxon>
        <taxon>Trypanosomatida</taxon>
        <taxon>Trypanosomatidae</taxon>
        <taxon>Leishmaniinae</taxon>
        <taxon>Leishmania</taxon>
    </lineage>
</organism>
<proteinExistence type="predicted"/>
<evidence type="ECO:0000256" key="1">
    <source>
        <dbReference type="SAM" id="MobiDB-lite"/>
    </source>
</evidence>
<accession>A0AAW2ZWQ1</accession>
<feature type="region of interest" description="Disordered" evidence="1">
    <location>
        <begin position="520"/>
        <end position="592"/>
    </location>
</feature>
<dbReference type="EMBL" id="JBAMZK010000036">
    <property type="protein sequence ID" value="KAL0494342.1"/>
    <property type="molecule type" value="Genomic_DNA"/>
</dbReference>